<feature type="compositionally biased region" description="Acidic residues" evidence="1">
    <location>
        <begin position="180"/>
        <end position="197"/>
    </location>
</feature>
<name>A0A427AM01_ENSVE</name>
<feature type="region of interest" description="Disordered" evidence="1">
    <location>
        <begin position="164"/>
        <end position="204"/>
    </location>
</feature>
<dbReference type="AlphaFoldDB" id="A0A427AM01"/>
<evidence type="ECO:0000256" key="2">
    <source>
        <dbReference type="SAM" id="SignalP"/>
    </source>
</evidence>
<protein>
    <submittedName>
        <fullName evidence="3">Uncharacterized protein</fullName>
    </submittedName>
</protein>
<sequence>MAGGRHVAFLLLITLFFPSIFSVPQQSKQVIGRRGPSPALRPPLIDLSYFTHVFYAFVQVDPTTVAKTLFGAWLKSSLVWNSDTKGNQASTATGAKITTPITYSYPRAKALTEPHSPSPFITGRSACDICTNHTTSGVRWKGSSLQGEEKTLCHRYLKQCPAGGQEGEEAVEDVAHGEVEEGEEDAQDSEEADEEENLEKPEHELEVGAELFPAHRHHLHAAVPL</sequence>
<feature type="chain" id="PRO_5019568035" evidence="2">
    <location>
        <begin position="23"/>
        <end position="225"/>
    </location>
</feature>
<dbReference type="EMBL" id="AMZH03001971">
    <property type="protein sequence ID" value="RRT77283.1"/>
    <property type="molecule type" value="Genomic_DNA"/>
</dbReference>
<dbReference type="InterPro" id="IPR017853">
    <property type="entry name" value="GH"/>
</dbReference>
<comment type="caution">
    <text evidence="3">The sequence shown here is derived from an EMBL/GenBank/DDBJ whole genome shotgun (WGS) entry which is preliminary data.</text>
</comment>
<evidence type="ECO:0000256" key="1">
    <source>
        <dbReference type="SAM" id="MobiDB-lite"/>
    </source>
</evidence>
<evidence type="ECO:0000313" key="3">
    <source>
        <dbReference type="EMBL" id="RRT77283.1"/>
    </source>
</evidence>
<proteinExistence type="predicted"/>
<reference evidence="3 4" key="1">
    <citation type="journal article" date="2014" name="Agronomy (Basel)">
        <title>A Draft Genome Sequence for Ensete ventricosum, the Drought-Tolerant Tree Against Hunger.</title>
        <authorList>
            <person name="Harrison J."/>
            <person name="Moore K.A."/>
            <person name="Paszkiewicz K."/>
            <person name="Jones T."/>
            <person name="Grant M."/>
            <person name="Ambacheew D."/>
            <person name="Muzemil S."/>
            <person name="Studholme D.J."/>
        </authorList>
    </citation>
    <scope>NUCLEOTIDE SEQUENCE [LARGE SCALE GENOMIC DNA]</scope>
</reference>
<accession>A0A427AM01</accession>
<gene>
    <name evidence="3" type="ORF">B296_00009758</name>
</gene>
<keyword evidence="2" id="KW-0732">Signal</keyword>
<dbReference type="Proteomes" id="UP000287651">
    <property type="component" value="Unassembled WGS sequence"/>
</dbReference>
<evidence type="ECO:0000313" key="4">
    <source>
        <dbReference type="Proteomes" id="UP000287651"/>
    </source>
</evidence>
<organism evidence="3 4">
    <name type="scientific">Ensete ventricosum</name>
    <name type="common">Abyssinian banana</name>
    <name type="synonym">Musa ensete</name>
    <dbReference type="NCBI Taxonomy" id="4639"/>
    <lineage>
        <taxon>Eukaryota</taxon>
        <taxon>Viridiplantae</taxon>
        <taxon>Streptophyta</taxon>
        <taxon>Embryophyta</taxon>
        <taxon>Tracheophyta</taxon>
        <taxon>Spermatophyta</taxon>
        <taxon>Magnoliopsida</taxon>
        <taxon>Liliopsida</taxon>
        <taxon>Zingiberales</taxon>
        <taxon>Musaceae</taxon>
        <taxon>Ensete</taxon>
    </lineage>
</organism>
<dbReference type="SUPFAM" id="SSF51445">
    <property type="entry name" value="(Trans)glycosidases"/>
    <property type="match status" value="1"/>
</dbReference>
<feature type="signal peptide" evidence="2">
    <location>
        <begin position="1"/>
        <end position="22"/>
    </location>
</feature>